<dbReference type="InterPro" id="IPR036388">
    <property type="entry name" value="WH-like_DNA-bd_sf"/>
</dbReference>
<dbReference type="InterPro" id="IPR001867">
    <property type="entry name" value="OmpR/PhoB-type_DNA-bd"/>
</dbReference>
<dbReference type="SMART" id="SM00862">
    <property type="entry name" value="Trans_reg_C"/>
    <property type="match status" value="1"/>
</dbReference>
<dbReference type="KEGG" id="hav:AT03_06450"/>
<dbReference type="PROSITE" id="PS51755">
    <property type="entry name" value="OMPR_PHOB"/>
    <property type="match status" value="1"/>
</dbReference>
<feature type="domain" description="OmpR/PhoB-type" evidence="4">
    <location>
        <begin position="1"/>
        <end position="103"/>
    </location>
</feature>
<keyword evidence="6" id="KW-1185">Reference proteome</keyword>
<name>A0A097R015_HAFAL</name>
<dbReference type="HOGENOM" id="CLU_075545_2_0_6"/>
<protein>
    <submittedName>
        <fullName evidence="5">Transcriptional regulator</fullName>
    </submittedName>
</protein>
<evidence type="ECO:0000313" key="6">
    <source>
        <dbReference type="Proteomes" id="UP000029986"/>
    </source>
</evidence>
<dbReference type="Proteomes" id="UP000029986">
    <property type="component" value="Chromosome"/>
</dbReference>
<evidence type="ECO:0000256" key="1">
    <source>
        <dbReference type="ARBA" id="ARBA00023125"/>
    </source>
</evidence>
<keyword evidence="3" id="KW-1133">Transmembrane helix</keyword>
<evidence type="ECO:0000313" key="5">
    <source>
        <dbReference type="EMBL" id="AIU72068.1"/>
    </source>
</evidence>
<accession>A0A097R015</accession>
<feature type="transmembrane region" description="Helical" evidence="3">
    <location>
        <begin position="137"/>
        <end position="159"/>
    </location>
</feature>
<evidence type="ECO:0000256" key="2">
    <source>
        <dbReference type="PROSITE-ProRule" id="PRU01091"/>
    </source>
</evidence>
<dbReference type="PATRIC" id="fig|1453496.5.peg.1292"/>
<dbReference type="EMBL" id="CP009706">
    <property type="protein sequence ID" value="AIU72068.1"/>
    <property type="molecule type" value="Genomic_DNA"/>
</dbReference>
<dbReference type="AlphaFoldDB" id="A0A097R015"/>
<dbReference type="Gene3D" id="1.10.10.10">
    <property type="entry name" value="Winged helix-like DNA-binding domain superfamily/Winged helix DNA-binding domain"/>
    <property type="match status" value="1"/>
</dbReference>
<organism evidence="5 6">
    <name type="scientific">Hafnia alvei FB1</name>
    <dbReference type="NCBI Taxonomy" id="1453496"/>
    <lineage>
        <taxon>Bacteria</taxon>
        <taxon>Pseudomonadati</taxon>
        <taxon>Pseudomonadota</taxon>
        <taxon>Gammaproteobacteria</taxon>
        <taxon>Enterobacterales</taxon>
        <taxon>Hafniaceae</taxon>
        <taxon>Hafnia</taxon>
    </lineage>
</organism>
<dbReference type="CDD" id="cd00383">
    <property type="entry name" value="trans_reg_C"/>
    <property type="match status" value="1"/>
</dbReference>
<dbReference type="GO" id="GO:0003677">
    <property type="term" value="F:DNA binding"/>
    <property type="evidence" value="ECO:0007669"/>
    <property type="project" value="UniProtKB-UniRule"/>
</dbReference>
<dbReference type="GO" id="GO:0006355">
    <property type="term" value="P:regulation of DNA-templated transcription"/>
    <property type="evidence" value="ECO:0007669"/>
    <property type="project" value="InterPro"/>
</dbReference>
<dbReference type="SUPFAM" id="SSF46894">
    <property type="entry name" value="C-terminal effector domain of the bipartite response regulators"/>
    <property type="match status" value="1"/>
</dbReference>
<keyword evidence="1 2" id="KW-0238">DNA-binding</keyword>
<keyword evidence="3" id="KW-0812">Transmembrane</keyword>
<keyword evidence="3" id="KW-0472">Membrane</keyword>
<proteinExistence type="predicted"/>
<feature type="DNA-binding region" description="OmpR/PhoB-type" evidence="2">
    <location>
        <begin position="1"/>
        <end position="103"/>
    </location>
</feature>
<dbReference type="OrthoDB" id="5801519at2"/>
<dbReference type="RefSeq" id="WP_025800635.1">
    <property type="nucleotide sequence ID" value="NZ_CP009706.1"/>
</dbReference>
<evidence type="ECO:0000259" key="4">
    <source>
        <dbReference type="PROSITE" id="PS51755"/>
    </source>
</evidence>
<reference evidence="5 6" key="1">
    <citation type="journal article" date="2014" name="Gut Pathog.">
        <title>Gene clusters of Hafnia alvei strain FB1 important in survival and pathogenesis: a draft genome perspective.</title>
        <authorList>
            <person name="Tan J.Y."/>
            <person name="Yin W.F."/>
            <person name="Chan K.G."/>
        </authorList>
    </citation>
    <scope>NUCLEOTIDE SEQUENCE [LARGE SCALE GENOMIC DNA]</scope>
    <source>
        <strain evidence="5 6">FB1</strain>
    </source>
</reference>
<dbReference type="Pfam" id="PF00486">
    <property type="entry name" value="Trans_reg_C"/>
    <property type="match status" value="1"/>
</dbReference>
<dbReference type="eggNOG" id="COG3710">
    <property type="taxonomic scope" value="Bacteria"/>
</dbReference>
<dbReference type="InterPro" id="IPR016032">
    <property type="entry name" value="Sig_transdc_resp-reg_C-effctor"/>
</dbReference>
<evidence type="ECO:0000256" key="3">
    <source>
        <dbReference type="SAM" id="Phobius"/>
    </source>
</evidence>
<gene>
    <name evidence="5" type="ORF">AT03_06450</name>
</gene>
<dbReference type="GO" id="GO:0000160">
    <property type="term" value="P:phosphorelay signal transduction system"/>
    <property type="evidence" value="ECO:0007669"/>
    <property type="project" value="InterPro"/>
</dbReference>
<sequence length="249" mass="28607">MRFDIEGFVTFDTEDASLVNIITGDCIELSQTSNRLLTELLHHRSDILSRGEIFQSVFDKYGARASNSNLNQYISTLRKNMSHLGIQKNIIITVPRIGFKIAEDAIITCDQEYNSFFTPTPIKQEKTEKSNSWLRPIPISATIITLLFLLLTVIIKLAANNKEVEIKKFTKESCIIFIPSNLPFNDVMNNEQLGHLSLDKLDCSSKKKLYIYKKQRNSVLGTNIQIFITECDEEKKRCTSHYYREKKNA</sequence>